<evidence type="ECO:0000256" key="5">
    <source>
        <dbReference type="ARBA" id="ARBA00022960"/>
    </source>
</evidence>
<evidence type="ECO:0000256" key="6">
    <source>
        <dbReference type="ARBA" id="ARBA00022984"/>
    </source>
</evidence>
<dbReference type="GO" id="GO:0008360">
    <property type="term" value="P:regulation of cell shape"/>
    <property type="evidence" value="ECO:0007669"/>
    <property type="project" value="UniProtKB-KW"/>
</dbReference>
<evidence type="ECO:0000256" key="12">
    <source>
        <dbReference type="ARBA" id="ARBA00041185"/>
    </source>
</evidence>
<keyword evidence="5" id="KW-0133">Cell shape</keyword>
<feature type="transmembrane region" description="Helical" evidence="17">
    <location>
        <begin position="49"/>
        <end position="66"/>
    </location>
</feature>
<keyword evidence="6" id="KW-0573">Peptidoglycan synthesis</keyword>
<gene>
    <name evidence="18" type="ORF">H9875_07175</name>
</gene>
<evidence type="ECO:0000256" key="13">
    <source>
        <dbReference type="ARBA" id="ARBA00041418"/>
    </source>
</evidence>
<reference evidence="18" key="2">
    <citation type="submission" date="2021-04" db="EMBL/GenBank/DDBJ databases">
        <authorList>
            <person name="Gilroy R."/>
        </authorList>
    </citation>
    <scope>NUCLEOTIDE SEQUENCE</scope>
    <source>
        <strain evidence="18">CHK173-259</strain>
    </source>
</reference>
<dbReference type="AlphaFoldDB" id="A0A9D1QT20"/>
<keyword evidence="4 17" id="KW-0812">Transmembrane</keyword>
<comment type="function">
    <text evidence="16">Peptidoglycan polymerase that is essential for cell division.</text>
</comment>
<dbReference type="GO" id="GO:0009252">
    <property type="term" value="P:peptidoglycan biosynthetic process"/>
    <property type="evidence" value="ECO:0007669"/>
    <property type="project" value="UniProtKB-KW"/>
</dbReference>
<feature type="transmembrane region" description="Helical" evidence="17">
    <location>
        <begin position="168"/>
        <end position="185"/>
    </location>
</feature>
<feature type="transmembrane region" description="Helical" evidence="17">
    <location>
        <begin position="142"/>
        <end position="162"/>
    </location>
</feature>
<proteinExistence type="inferred from homology"/>
<evidence type="ECO:0000256" key="1">
    <source>
        <dbReference type="ARBA" id="ARBA00004141"/>
    </source>
</evidence>
<evidence type="ECO:0000256" key="3">
    <source>
        <dbReference type="ARBA" id="ARBA00022679"/>
    </source>
</evidence>
<evidence type="ECO:0000256" key="16">
    <source>
        <dbReference type="ARBA" id="ARBA00049966"/>
    </source>
</evidence>
<comment type="catalytic activity">
    <reaction evidence="15">
        <text>[GlcNAc-(1-&gt;4)-Mur2Ac(oyl-L-Ala-gamma-D-Glu-L-Lys-D-Ala-D-Ala)](n)-di-trans,octa-cis-undecaprenyl diphosphate + beta-D-GlcNAc-(1-&gt;4)-Mur2Ac(oyl-L-Ala-gamma-D-Glu-L-Lys-D-Ala-D-Ala)-di-trans,octa-cis-undecaprenyl diphosphate = [GlcNAc-(1-&gt;4)-Mur2Ac(oyl-L-Ala-gamma-D-Glu-L-Lys-D-Ala-D-Ala)](n+1)-di-trans,octa-cis-undecaprenyl diphosphate + di-trans,octa-cis-undecaprenyl diphosphate + H(+)</text>
        <dbReference type="Rhea" id="RHEA:23708"/>
        <dbReference type="Rhea" id="RHEA-COMP:9602"/>
        <dbReference type="Rhea" id="RHEA-COMP:9603"/>
        <dbReference type="ChEBI" id="CHEBI:15378"/>
        <dbReference type="ChEBI" id="CHEBI:58405"/>
        <dbReference type="ChEBI" id="CHEBI:60033"/>
        <dbReference type="ChEBI" id="CHEBI:78435"/>
        <dbReference type="EC" id="2.4.99.28"/>
    </reaction>
</comment>
<feature type="transmembrane region" description="Helical" evidence="17">
    <location>
        <begin position="7"/>
        <end position="29"/>
    </location>
</feature>
<dbReference type="InterPro" id="IPR018365">
    <property type="entry name" value="Cell_cycle_FtsW-rel_CS"/>
</dbReference>
<feature type="transmembrane region" description="Helical" evidence="17">
    <location>
        <begin position="78"/>
        <end position="97"/>
    </location>
</feature>
<dbReference type="GO" id="GO:0015648">
    <property type="term" value="F:lipid-linked peptidoglycan transporter activity"/>
    <property type="evidence" value="ECO:0007669"/>
    <property type="project" value="TreeGrafter"/>
</dbReference>
<feature type="transmembrane region" description="Helical" evidence="17">
    <location>
        <begin position="320"/>
        <end position="341"/>
    </location>
</feature>
<sequence>MRKLKYLDYWIMVPYLILSVLGIVMVYSASADIGSQNGGSPFGYLVKQTGFVIFGLVILVFMLSMNLQRLRDRGPQRLMLIVAFLSLFGLFLIGKTVNGAAGWFHLGPISIQPAEFMKFYLIIFMAHSVANRQEDLEEGYGWWSTFAEPIVISAAIVFLILLQPDLGGAAINAMIVWIILLASGFNYRRAATYLTGVILGAIVIGLPLLGKISTMSFAQHSYKMKRIVAFMHPFDHSQTVGQQLVNSYYALSNGGVFGVGWGNSIQKTGYLPEPNTDFIMAILAEELGLITAIVVITLLFVIIIRIVYIGKNARSAYHGLICYGAATYLTVQSFFNLGGVLGMLPITGVTFPFISYGGSSTLTLALVLGVVLNISARQRGYQPRSVTPEAETED</sequence>
<dbReference type="EMBL" id="DXGJ01000056">
    <property type="protein sequence ID" value="HIW72391.1"/>
    <property type="molecule type" value="Genomic_DNA"/>
</dbReference>
<reference evidence="18" key="1">
    <citation type="journal article" date="2021" name="PeerJ">
        <title>Extensive microbial diversity within the chicken gut microbiome revealed by metagenomics and culture.</title>
        <authorList>
            <person name="Gilroy R."/>
            <person name="Ravi A."/>
            <person name="Getino M."/>
            <person name="Pursley I."/>
            <person name="Horton D.L."/>
            <person name="Alikhan N.F."/>
            <person name="Baker D."/>
            <person name="Gharbi K."/>
            <person name="Hall N."/>
            <person name="Watson M."/>
            <person name="Adriaenssens E.M."/>
            <person name="Foster-Nyarko E."/>
            <person name="Jarju S."/>
            <person name="Secka A."/>
            <person name="Antonio M."/>
            <person name="Oren A."/>
            <person name="Chaudhuri R.R."/>
            <person name="La Ragione R."/>
            <person name="Hildebrand F."/>
            <person name="Pallen M.J."/>
        </authorList>
    </citation>
    <scope>NUCLEOTIDE SEQUENCE</scope>
    <source>
        <strain evidence="18">CHK173-259</strain>
    </source>
</reference>
<feature type="transmembrane region" description="Helical" evidence="17">
    <location>
        <begin position="109"/>
        <end position="130"/>
    </location>
</feature>
<evidence type="ECO:0000256" key="11">
    <source>
        <dbReference type="ARBA" id="ARBA00038053"/>
    </source>
</evidence>
<evidence type="ECO:0000256" key="14">
    <source>
        <dbReference type="ARBA" id="ARBA00044770"/>
    </source>
</evidence>
<keyword evidence="7 17" id="KW-1133">Transmembrane helix</keyword>
<evidence type="ECO:0000256" key="2">
    <source>
        <dbReference type="ARBA" id="ARBA00022676"/>
    </source>
</evidence>
<dbReference type="InterPro" id="IPR001182">
    <property type="entry name" value="FtsW/RodA"/>
</dbReference>
<protein>
    <recommendedName>
        <fullName evidence="12">Probable peptidoglycan glycosyltransferase FtsW</fullName>
        <ecNumber evidence="14">2.4.99.28</ecNumber>
    </recommendedName>
    <alternativeName>
        <fullName evidence="13">Cell division protein FtsW</fullName>
    </alternativeName>
    <alternativeName>
        <fullName evidence="10">Cell wall polymerase</fullName>
    </alternativeName>
    <alternativeName>
        <fullName evidence="9">Peptidoglycan polymerase</fullName>
    </alternativeName>
</protein>
<dbReference type="Pfam" id="PF01098">
    <property type="entry name" value="FTSW_RODA_SPOVE"/>
    <property type="match status" value="1"/>
</dbReference>
<comment type="caution">
    <text evidence="18">The sequence shown here is derived from an EMBL/GenBank/DDBJ whole genome shotgun (WGS) entry which is preliminary data.</text>
</comment>
<dbReference type="GO" id="GO:0032153">
    <property type="term" value="C:cell division site"/>
    <property type="evidence" value="ECO:0007669"/>
    <property type="project" value="TreeGrafter"/>
</dbReference>
<evidence type="ECO:0000256" key="8">
    <source>
        <dbReference type="ARBA" id="ARBA00023136"/>
    </source>
</evidence>
<keyword evidence="2" id="KW-0328">Glycosyltransferase</keyword>
<evidence type="ECO:0000256" key="7">
    <source>
        <dbReference type="ARBA" id="ARBA00022989"/>
    </source>
</evidence>
<evidence type="ECO:0000313" key="19">
    <source>
        <dbReference type="Proteomes" id="UP000886822"/>
    </source>
</evidence>
<dbReference type="GO" id="GO:0051301">
    <property type="term" value="P:cell division"/>
    <property type="evidence" value="ECO:0007669"/>
    <property type="project" value="InterPro"/>
</dbReference>
<dbReference type="PROSITE" id="PS00428">
    <property type="entry name" value="FTSW_RODA_SPOVE"/>
    <property type="match status" value="1"/>
</dbReference>
<dbReference type="GO" id="GO:0008955">
    <property type="term" value="F:peptidoglycan glycosyltransferase activity"/>
    <property type="evidence" value="ECO:0007669"/>
    <property type="project" value="UniProtKB-EC"/>
</dbReference>
<dbReference type="GO" id="GO:0005886">
    <property type="term" value="C:plasma membrane"/>
    <property type="evidence" value="ECO:0007669"/>
    <property type="project" value="TreeGrafter"/>
</dbReference>
<feature type="transmembrane region" description="Helical" evidence="17">
    <location>
        <begin position="353"/>
        <end position="374"/>
    </location>
</feature>
<comment type="subcellular location">
    <subcellularLocation>
        <location evidence="1">Membrane</location>
        <topology evidence="1">Multi-pass membrane protein</topology>
    </subcellularLocation>
</comment>
<evidence type="ECO:0000256" key="4">
    <source>
        <dbReference type="ARBA" id="ARBA00022692"/>
    </source>
</evidence>
<dbReference type="PANTHER" id="PTHR30474">
    <property type="entry name" value="CELL CYCLE PROTEIN"/>
    <property type="match status" value="1"/>
</dbReference>
<dbReference type="Proteomes" id="UP000886822">
    <property type="component" value="Unassembled WGS sequence"/>
</dbReference>
<keyword evidence="3" id="KW-0808">Transferase</keyword>
<evidence type="ECO:0000256" key="9">
    <source>
        <dbReference type="ARBA" id="ARBA00032370"/>
    </source>
</evidence>
<evidence type="ECO:0000256" key="10">
    <source>
        <dbReference type="ARBA" id="ARBA00033270"/>
    </source>
</evidence>
<organism evidence="18 19">
    <name type="scientific">Candidatus Levilactobacillus faecigallinarum</name>
    <dbReference type="NCBI Taxonomy" id="2838638"/>
    <lineage>
        <taxon>Bacteria</taxon>
        <taxon>Bacillati</taxon>
        <taxon>Bacillota</taxon>
        <taxon>Bacilli</taxon>
        <taxon>Lactobacillales</taxon>
        <taxon>Lactobacillaceae</taxon>
        <taxon>Levilactobacillus</taxon>
    </lineage>
</organism>
<evidence type="ECO:0000313" key="18">
    <source>
        <dbReference type="EMBL" id="HIW72391.1"/>
    </source>
</evidence>
<dbReference type="PANTHER" id="PTHR30474:SF2">
    <property type="entry name" value="PEPTIDOGLYCAN GLYCOSYLTRANSFERASE FTSW-RELATED"/>
    <property type="match status" value="1"/>
</dbReference>
<feature type="transmembrane region" description="Helical" evidence="17">
    <location>
        <begin position="287"/>
        <end position="308"/>
    </location>
</feature>
<evidence type="ECO:0000256" key="15">
    <source>
        <dbReference type="ARBA" id="ARBA00049902"/>
    </source>
</evidence>
<accession>A0A9D1QT20</accession>
<keyword evidence="8 17" id="KW-0472">Membrane</keyword>
<evidence type="ECO:0000256" key="17">
    <source>
        <dbReference type="SAM" id="Phobius"/>
    </source>
</evidence>
<dbReference type="EC" id="2.4.99.28" evidence="14"/>
<feature type="transmembrane region" description="Helical" evidence="17">
    <location>
        <begin position="192"/>
        <end position="210"/>
    </location>
</feature>
<comment type="similarity">
    <text evidence="11">Belongs to the SEDS family. FtsW subfamily.</text>
</comment>
<name>A0A9D1QT20_9LACO</name>